<dbReference type="AlphaFoldDB" id="A0A3M7RZ42"/>
<protein>
    <submittedName>
        <fullName evidence="1">Uncharacterized protein</fullName>
    </submittedName>
</protein>
<name>A0A3M7RZ42_BRAPC</name>
<comment type="caution">
    <text evidence="1">The sequence shown here is derived from an EMBL/GenBank/DDBJ whole genome shotgun (WGS) entry which is preliminary data.</text>
</comment>
<proteinExistence type="predicted"/>
<sequence length="128" mass="15129">MFHFIFVPEDNSQIKTECKEFEFAQEKISYKRKFFFGTNSIPLITYFFKFIRNKKKVQLSYKQQKVTSLKSSLSLGFKILNTEEELSGFMSKKLYFYQTLLVKMCLVNHNSLIMRTNPAIGVNIPKEN</sequence>
<keyword evidence="2" id="KW-1185">Reference proteome</keyword>
<evidence type="ECO:0000313" key="2">
    <source>
        <dbReference type="Proteomes" id="UP000276133"/>
    </source>
</evidence>
<evidence type="ECO:0000313" key="1">
    <source>
        <dbReference type="EMBL" id="RNA28720.1"/>
    </source>
</evidence>
<accession>A0A3M7RZ42</accession>
<gene>
    <name evidence="1" type="ORF">BpHYR1_040636</name>
</gene>
<reference evidence="1 2" key="1">
    <citation type="journal article" date="2018" name="Sci. Rep.">
        <title>Genomic signatures of local adaptation to the degree of environmental predictability in rotifers.</title>
        <authorList>
            <person name="Franch-Gras L."/>
            <person name="Hahn C."/>
            <person name="Garcia-Roger E.M."/>
            <person name="Carmona M.J."/>
            <person name="Serra M."/>
            <person name="Gomez A."/>
        </authorList>
    </citation>
    <scope>NUCLEOTIDE SEQUENCE [LARGE SCALE GENOMIC DNA]</scope>
    <source>
        <strain evidence="1">HYR1</strain>
    </source>
</reference>
<dbReference type="Proteomes" id="UP000276133">
    <property type="component" value="Unassembled WGS sequence"/>
</dbReference>
<dbReference type="EMBL" id="REGN01002352">
    <property type="protein sequence ID" value="RNA28720.1"/>
    <property type="molecule type" value="Genomic_DNA"/>
</dbReference>
<organism evidence="1 2">
    <name type="scientific">Brachionus plicatilis</name>
    <name type="common">Marine rotifer</name>
    <name type="synonym">Brachionus muelleri</name>
    <dbReference type="NCBI Taxonomy" id="10195"/>
    <lineage>
        <taxon>Eukaryota</taxon>
        <taxon>Metazoa</taxon>
        <taxon>Spiralia</taxon>
        <taxon>Gnathifera</taxon>
        <taxon>Rotifera</taxon>
        <taxon>Eurotatoria</taxon>
        <taxon>Monogononta</taxon>
        <taxon>Pseudotrocha</taxon>
        <taxon>Ploima</taxon>
        <taxon>Brachionidae</taxon>
        <taxon>Brachionus</taxon>
    </lineage>
</organism>